<dbReference type="EMBL" id="MU251656">
    <property type="protein sequence ID" value="KAG9230638.1"/>
    <property type="molecule type" value="Genomic_DNA"/>
</dbReference>
<proteinExistence type="predicted"/>
<dbReference type="PANTHER" id="PTHR35006">
    <property type="entry name" value="GLYOXALASE FAMILY PROTEIN (AFU_ORTHOLOGUE AFUA_5G14830)"/>
    <property type="match status" value="1"/>
</dbReference>
<name>A0A9P8C1N7_9HELO</name>
<gene>
    <name evidence="2" type="ORF">BJ875DRAFT_408532</name>
</gene>
<evidence type="ECO:0000259" key="1">
    <source>
        <dbReference type="PROSITE" id="PS51819"/>
    </source>
</evidence>
<protein>
    <submittedName>
        <fullName evidence="2">Glyoxalase/bleomycin resistance protein/dioxygenase</fullName>
    </submittedName>
</protein>
<dbReference type="OrthoDB" id="10249419at2759"/>
<dbReference type="Proteomes" id="UP000824998">
    <property type="component" value="Unassembled WGS sequence"/>
</dbReference>
<evidence type="ECO:0000313" key="3">
    <source>
        <dbReference type="Proteomes" id="UP000824998"/>
    </source>
</evidence>
<dbReference type="AlphaFoldDB" id="A0A9P8C1N7"/>
<accession>A0A9P8C1N7</accession>
<sequence length="137" mass="15192">MPLDHISILVPISKLEDMITFLTTSLGHLGFKELMRPIPTVVGFGEQQPYFWISTFEPKPGTEEVAADLLKKNHFAFTAQTIEEVRQFHVAALNAGATCNGEPGPRDHYHSGYYGAFVHDPVLGANFEVVCHTHKGD</sequence>
<dbReference type="InterPro" id="IPR029068">
    <property type="entry name" value="Glyas_Bleomycin-R_OHBP_Dase"/>
</dbReference>
<dbReference type="PROSITE" id="PS51819">
    <property type="entry name" value="VOC"/>
    <property type="match status" value="1"/>
</dbReference>
<organism evidence="2 3">
    <name type="scientific">Amylocarpus encephaloides</name>
    <dbReference type="NCBI Taxonomy" id="45428"/>
    <lineage>
        <taxon>Eukaryota</taxon>
        <taxon>Fungi</taxon>
        <taxon>Dikarya</taxon>
        <taxon>Ascomycota</taxon>
        <taxon>Pezizomycotina</taxon>
        <taxon>Leotiomycetes</taxon>
        <taxon>Helotiales</taxon>
        <taxon>Helotiales incertae sedis</taxon>
        <taxon>Amylocarpus</taxon>
    </lineage>
</organism>
<dbReference type="CDD" id="cd07262">
    <property type="entry name" value="VOC_like"/>
    <property type="match status" value="1"/>
</dbReference>
<reference evidence="2" key="1">
    <citation type="journal article" date="2021" name="IMA Fungus">
        <title>Genomic characterization of three marine fungi, including Emericellopsis atlantica sp. nov. with signatures of a generalist lifestyle and marine biomass degradation.</title>
        <authorList>
            <person name="Hagestad O.C."/>
            <person name="Hou L."/>
            <person name="Andersen J.H."/>
            <person name="Hansen E.H."/>
            <person name="Altermark B."/>
            <person name="Li C."/>
            <person name="Kuhnert E."/>
            <person name="Cox R.J."/>
            <person name="Crous P.W."/>
            <person name="Spatafora J.W."/>
            <person name="Lail K."/>
            <person name="Amirebrahimi M."/>
            <person name="Lipzen A."/>
            <person name="Pangilinan J."/>
            <person name="Andreopoulos W."/>
            <person name="Hayes R.D."/>
            <person name="Ng V."/>
            <person name="Grigoriev I.V."/>
            <person name="Jackson S.A."/>
            <person name="Sutton T.D.S."/>
            <person name="Dobson A.D.W."/>
            <person name="Rama T."/>
        </authorList>
    </citation>
    <scope>NUCLEOTIDE SEQUENCE</scope>
    <source>
        <strain evidence="2">TRa018bII</strain>
    </source>
</reference>
<keyword evidence="3" id="KW-1185">Reference proteome</keyword>
<dbReference type="SUPFAM" id="SSF54593">
    <property type="entry name" value="Glyoxalase/Bleomycin resistance protein/Dihydroxybiphenyl dioxygenase"/>
    <property type="match status" value="1"/>
</dbReference>
<dbReference type="InterPro" id="IPR037523">
    <property type="entry name" value="VOC_core"/>
</dbReference>
<evidence type="ECO:0000313" key="2">
    <source>
        <dbReference type="EMBL" id="KAG9230638.1"/>
    </source>
</evidence>
<dbReference type="PANTHER" id="PTHR35006:SF2">
    <property type="entry name" value="GLYOXALASE FAMILY PROTEIN (AFU_ORTHOLOGUE AFUA_5G14830)"/>
    <property type="match status" value="1"/>
</dbReference>
<comment type="caution">
    <text evidence="2">The sequence shown here is derived from an EMBL/GenBank/DDBJ whole genome shotgun (WGS) entry which is preliminary data.</text>
</comment>
<feature type="domain" description="VOC" evidence="1">
    <location>
        <begin position="2"/>
        <end position="132"/>
    </location>
</feature>
<dbReference type="Gene3D" id="3.10.180.10">
    <property type="entry name" value="2,3-Dihydroxybiphenyl 1,2-Dioxygenase, domain 1"/>
    <property type="match status" value="1"/>
</dbReference>